<keyword evidence="3 6" id="KW-0732">Signal</keyword>
<keyword evidence="8" id="KW-1185">Reference proteome</keyword>
<evidence type="ECO:0000256" key="4">
    <source>
        <dbReference type="ARBA" id="ARBA00022801"/>
    </source>
</evidence>
<sequence length="282" mass="31756">MLKTLKRMTCVTLSAGILATGLAVPHEAQAVGSHYYNGMHEPSQSTGYEKARKISNNNISMERFKYNKKTNYRAVGRVSNRDGWKGKGKDSMGTGFMIDDHTFLTNSHVVEDSSEKKTKPKHVKLQLRRDGKKIPYEFQATKITKVPSYDIAVVNTKENMRKKADTKPLKLASDKKIKNLKYKDKLYSVGYAKLNGDNTKPYKNHLRYLQHSSNQSELMTKDFFRSGDSGSPMINNGGEVFALRTYGYNLDGNAADKYGRAELAGGESIQGKPKKTIRNHME</sequence>
<evidence type="ECO:0000256" key="5">
    <source>
        <dbReference type="ARBA" id="ARBA00022825"/>
    </source>
</evidence>
<dbReference type="InterPro" id="IPR043504">
    <property type="entry name" value="Peptidase_S1_PA_chymotrypsin"/>
</dbReference>
<keyword evidence="5 6" id="KW-0720">Serine protease</keyword>
<proteinExistence type="inferred from homology"/>
<comment type="similarity">
    <text evidence="1 6">Belongs to the peptidase S1B family.</text>
</comment>
<keyword evidence="4 6" id="KW-0378">Hydrolase</keyword>
<keyword evidence="2 6" id="KW-0645">Protease</keyword>
<dbReference type="SUPFAM" id="SSF50494">
    <property type="entry name" value="Trypsin-like serine proteases"/>
    <property type="match status" value="1"/>
</dbReference>
<evidence type="ECO:0000313" key="8">
    <source>
        <dbReference type="Proteomes" id="UP000242694"/>
    </source>
</evidence>
<comment type="caution">
    <text evidence="7">The sequence shown here is derived from an EMBL/GenBank/DDBJ whole genome shotgun (WGS) entry which is preliminary data.</text>
</comment>
<evidence type="ECO:0000256" key="1">
    <source>
        <dbReference type="ARBA" id="ARBA00008764"/>
    </source>
</evidence>
<evidence type="ECO:0000256" key="2">
    <source>
        <dbReference type="ARBA" id="ARBA00022670"/>
    </source>
</evidence>
<dbReference type="EMBL" id="PZDI01000010">
    <property type="protein sequence ID" value="PTH18904.1"/>
    <property type="molecule type" value="Genomic_DNA"/>
</dbReference>
<gene>
    <name evidence="7" type="ORF">BU607_03585</name>
</gene>
<evidence type="ECO:0000256" key="3">
    <source>
        <dbReference type="ARBA" id="ARBA00022729"/>
    </source>
</evidence>
<feature type="signal peptide" evidence="6">
    <location>
        <begin position="1"/>
        <end position="30"/>
    </location>
</feature>
<evidence type="ECO:0000256" key="6">
    <source>
        <dbReference type="RuleBase" id="RU004296"/>
    </source>
</evidence>
<dbReference type="EC" id="3.4.21.-" evidence="6"/>
<protein>
    <recommendedName>
        <fullName evidence="6">Serine protease</fullName>
        <ecNumber evidence="6">3.4.21.-</ecNumber>
    </recommendedName>
</protein>
<reference evidence="7 8" key="1">
    <citation type="journal article" date="2016" name="Front. Microbiol.">
        <title>Comprehensive Phylogenetic Analysis of Bovine Non-aureus Staphylococci Species Based on Whole-Genome Sequencing.</title>
        <authorList>
            <person name="Naushad S."/>
            <person name="Barkema H.W."/>
            <person name="Luby C."/>
            <person name="Condas L.A."/>
            <person name="Nobrega D.B."/>
            <person name="Carson D.A."/>
            <person name="De Buck J."/>
        </authorList>
    </citation>
    <scope>NUCLEOTIDE SEQUENCE [LARGE SCALE GENOMIC DNA]</scope>
    <source>
        <strain evidence="7 8">SNUC 993</strain>
    </source>
</reference>
<dbReference type="Pfam" id="PF13365">
    <property type="entry name" value="Trypsin_2"/>
    <property type="match status" value="1"/>
</dbReference>
<dbReference type="Gene3D" id="2.40.10.10">
    <property type="entry name" value="Trypsin-like serine proteases"/>
    <property type="match status" value="2"/>
</dbReference>
<dbReference type="PRINTS" id="PR00839">
    <property type="entry name" value="V8PROTEASE"/>
</dbReference>
<evidence type="ECO:0000313" key="7">
    <source>
        <dbReference type="EMBL" id="PTH18904.1"/>
    </source>
</evidence>
<accession>A0ABX5IFT6</accession>
<organism evidence="7 8">
    <name type="scientific">Staphylococcus auricularis</name>
    <dbReference type="NCBI Taxonomy" id="29379"/>
    <lineage>
        <taxon>Bacteria</taxon>
        <taxon>Bacillati</taxon>
        <taxon>Bacillota</taxon>
        <taxon>Bacilli</taxon>
        <taxon>Bacillales</taxon>
        <taxon>Staphylococcaceae</taxon>
        <taxon>Staphylococcus</taxon>
    </lineage>
</organism>
<dbReference type="GO" id="GO:0006508">
    <property type="term" value="P:proteolysis"/>
    <property type="evidence" value="ECO:0007669"/>
    <property type="project" value="UniProtKB-KW"/>
</dbReference>
<dbReference type="InterPro" id="IPR009003">
    <property type="entry name" value="Peptidase_S1_PA"/>
</dbReference>
<dbReference type="GO" id="GO:0008233">
    <property type="term" value="F:peptidase activity"/>
    <property type="evidence" value="ECO:0007669"/>
    <property type="project" value="UniProtKB-KW"/>
</dbReference>
<name>A0ABX5IFT6_9STAP</name>
<feature type="chain" id="PRO_5044977644" description="Serine protease" evidence="6">
    <location>
        <begin position="31"/>
        <end position="282"/>
    </location>
</feature>
<dbReference type="InterPro" id="IPR008256">
    <property type="entry name" value="Peptidase_S1B"/>
</dbReference>
<dbReference type="Proteomes" id="UP000242694">
    <property type="component" value="Unassembled WGS sequence"/>
</dbReference>